<evidence type="ECO:0000256" key="1">
    <source>
        <dbReference type="SAM" id="MobiDB-lite"/>
    </source>
</evidence>
<dbReference type="Proteomes" id="UP000232722">
    <property type="component" value="Unassembled WGS sequence"/>
</dbReference>
<evidence type="ECO:0000313" key="2">
    <source>
        <dbReference type="EMBL" id="PKC07102.1"/>
    </source>
</evidence>
<sequence length="113" mass="12911">MGIKVMTEIGIEVKVIIKIDIGVEVMIKIGIEVKVMIKIDIGIEMMTKFTENNMGVKMIIKFSIGKLAGAKEMMRNRRNDIENEKETNGKKRKQKDYGKKEILISIILVKENN</sequence>
<dbReference type="AlphaFoldDB" id="A0A2N0PJV2"/>
<feature type="region of interest" description="Disordered" evidence="1">
    <location>
        <begin position="76"/>
        <end position="96"/>
    </location>
</feature>
<protein>
    <submittedName>
        <fullName evidence="2">Uncharacterized protein</fullName>
    </submittedName>
</protein>
<evidence type="ECO:0000313" key="3">
    <source>
        <dbReference type="Proteomes" id="UP000232722"/>
    </source>
</evidence>
<reference evidence="2 3" key="1">
    <citation type="submission" date="2016-04" db="EMBL/GenBank/DDBJ databases">
        <title>Genome analyses suggest a sexual origin of heterokaryosis in a supposedly ancient asexual fungus.</title>
        <authorList>
            <person name="Ropars J."/>
            <person name="Sedzielewska K."/>
            <person name="Noel J."/>
            <person name="Charron P."/>
            <person name="Farinelli L."/>
            <person name="Marton T."/>
            <person name="Kruger M."/>
            <person name="Pelin A."/>
            <person name="Brachmann A."/>
            <person name="Corradi N."/>
        </authorList>
    </citation>
    <scope>NUCLEOTIDE SEQUENCE [LARGE SCALE GENOMIC DNA]</scope>
    <source>
        <strain evidence="2 3">A5</strain>
    </source>
</reference>
<comment type="caution">
    <text evidence="2">The sequence shown here is derived from an EMBL/GenBank/DDBJ whole genome shotgun (WGS) entry which is preliminary data.</text>
</comment>
<name>A0A2N0PJV2_9GLOM</name>
<accession>A0A2N0PJV2</accession>
<organism evidence="2 3">
    <name type="scientific">Rhizophagus irregularis</name>
    <dbReference type="NCBI Taxonomy" id="588596"/>
    <lineage>
        <taxon>Eukaryota</taxon>
        <taxon>Fungi</taxon>
        <taxon>Fungi incertae sedis</taxon>
        <taxon>Mucoromycota</taxon>
        <taxon>Glomeromycotina</taxon>
        <taxon>Glomeromycetes</taxon>
        <taxon>Glomerales</taxon>
        <taxon>Glomeraceae</taxon>
        <taxon>Rhizophagus</taxon>
    </lineage>
</organism>
<reference evidence="2 3" key="2">
    <citation type="submission" date="2017-09" db="EMBL/GenBank/DDBJ databases">
        <title>Extensive intraspecific genome diversity in a model arbuscular mycorrhizal fungus.</title>
        <authorList>
            <person name="Chen E.C."/>
            <person name="Morin E."/>
            <person name="Beaudet D."/>
            <person name="Noel J."/>
            <person name="Ndikumana S."/>
            <person name="Charron P."/>
            <person name="St-Onge C."/>
            <person name="Giorgi J."/>
            <person name="Grigoriev I.V."/>
            <person name="Roux C."/>
            <person name="Martin F.M."/>
            <person name="Corradi N."/>
        </authorList>
    </citation>
    <scope>NUCLEOTIDE SEQUENCE [LARGE SCALE GENOMIC DNA]</scope>
    <source>
        <strain evidence="2 3">A5</strain>
    </source>
</reference>
<dbReference type="EMBL" id="LLXJ01000677">
    <property type="protein sequence ID" value="PKC07102.1"/>
    <property type="molecule type" value="Genomic_DNA"/>
</dbReference>
<gene>
    <name evidence="2" type="ORF">RhiirA5_418641</name>
</gene>
<proteinExistence type="predicted"/>